<evidence type="ECO:0000256" key="4">
    <source>
        <dbReference type="ARBA" id="ARBA00022448"/>
    </source>
</evidence>
<dbReference type="OrthoDB" id="1661054at2759"/>
<accession>K5VFA4</accession>
<dbReference type="EMBL" id="JH930468">
    <property type="protein sequence ID" value="EKM61711.1"/>
    <property type="molecule type" value="Genomic_DNA"/>
</dbReference>
<dbReference type="InterPro" id="IPR007255">
    <property type="entry name" value="COG8"/>
</dbReference>
<dbReference type="KEGG" id="pco:PHACADRAFT_180798"/>
<evidence type="ECO:0000313" key="9">
    <source>
        <dbReference type="EMBL" id="EKM61711.1"/>
    </source>
</evidence>
<name>K5VFA4_PHACS</name>
<keyword evidence="4" id="KW-0813">Transport</keyword>
<evidence type="ECO:0000256" key="3">
    <source>
        <dbReference type="ARBA" id="ARBA00020983"/>
    </source>
</evidence>
<dbReference type="STRING" id="650164.K5VFA4"/>
<protein>
    <recommendedName>
        <fullName evidence="3">Conserved oligomeric Golgi complex subunit 8</fullName>
    </recommendedName>
    <alternativeName>
        <fullName evidence="8">Component of oligomeric Golgi complex 8</fullName>
    </alternativeName>
</protein>
<evidence type="ECO:0000256" key="5">
    <source>
        <dbReference type="ARBA" id="ARBA00022927"/>
    </source>
</evidence>
<dbReference type="PANTHER" id="PTHR21311:SF0">
    <property type="entry name" value="CONSERVED OLIGOMERIC GOLGI COMPLEX SUBUNIT 8"/>
    <property type="match status" value="1"/>
</dbReference>
<evidence type="ECO:0000313" key="10">
    <source>
        <dbReference type="Proteomes" id="UP000008370"/>
    </source>
</evidence>
<dbReference type="PANTHER" id="PTHR21311">
    <property type="entry name" value="CONSERVED OLIGOMERIC GOLGI COMPLEX COMPONENT 8"/>
    <property type="match status" value="1"/>
</dbReference>
<dbReference type="GeneID" id="18909979"/>
<dbReference type="GO" id="GO:0017119">
    <property type="term" value="C:Golgi transport complex"/>
    <property type="evidence" value="ECO:0007669"/>
    <property type="project" value="InterPro"/>
</dbReference>
<dbReference type="Pfam" id="PF04124">
    <property type="entry name" value="Dor1"/>
    <property type="match status" value="2"/>
</dbReference>
<keyword evidence="6" id="KW-0333">Golgi apparatus</keyword>
<dbReference type="GO" id="GO:0000139">
    <property type="term" value="C:Golgi membrane"/>
    <property type="evidence" value="ECO:0007669"/>
    <property type="project" value="UniProtKB-SubCell"/>
</dbReference>
<dbReference type="HOGENOM" id="CLU_017968_2_0_1"/>
<dbReference type="Proteomes" id="UP000008370">
    <property type="component" value="Unassembled WGS sequence"/>
</dbReference>
<dbReference type="GO" id="GO:0006891">
    <property type="term" value="P:intra-Golgi vesicle-mediated transport"/>
    <property type="evidence" value="ECO:0007669"/>
    <property type="project" value="TreeGrafter"/>
</dbReference>
<dbReference type="SUPFAM" id="SSF74788">
    <property type="entry name" value="Cullin repeat-like"/>
    <property type="match status" value="1"/>
</dbReference>
<evidence type="ECO:0000256" key="2">
    <source>
        <dbReference type="ARBA" id="ARBA00006419"/>
    </source>
</evidence>
<dbReference type="RefSeq" id="XP_007391114.1">
    <property type="nucleotide sequence ID" value="XM_007391052.1"/>
</dbReference>
<dbReference type="InterPro" id="IPR016159">
    <property type="entry name" value="Cullin_repeat-like_dom_sf"/>
</dbReference>
<keyword evidence="7" id="KW-0472">Membrane</keyword>
<organism evidence="9 10">
    <name type="scientific">Phanerochaete carnosa (strain HHB-10118-sp)</name>
    <name type="common">White-rot fungus</name>
    <name type="synonym">Peniophora carnosa</name>
    <dbReference type="NCBI Taxonomy" id="650164"/>
    <lineage>
        <taxon>Eukaryota</taxon>
        <taxon>Fungi</taxon>
        <taxon>Dikarya</taxon>
        <taxon>Basidiomycota</taxon>
        <taxon>Agaricomycotina</taxon>
        <taxon>Agaricomycetes</taxon>
        <taxon>Polyporales</taxon>
        <taxon>Phanerochaetaceae</taxon>
        <taxon>Phanerochaete</taxon>
    </lineage>
</organism>
<evidence type="ECO:0000256" key="8">
    <source>
        <dbReference type="ARBA" id="ARBA00031347"/>
    </source>
</evidence>
<reference evidence="9 10" key="1">
    <citation type="journal article" date="2012" name="BMC Genomics">
        <title>Comparative genomics of the white-rot fungi, Phanerochaete carnosa and P. chrysosporium, to elucidate the genetic basis of the distinct wood types they colonize.</title>
        <authorList>
            <person name="Suzuki H."/>
            <person name="MacDonald J."/>
            <person name="Syed K."/>
            <person name="Salamov A."/>
            <person name="Hori C."/>
            <person name="Aerts A."/>
            <person name="Henrissat B."/>
            <person name="Wiebenga A."/>
            <person name="vanKuyk P.A."/>
            <person name="Barry K."/>
            <person name="Lindquist E."/>
            <person name="LaButti K."/>
            <person name="Lapidus A."/>
            <person name="Lucas S."/>
            <person name="Coutinho P."/>
            <person name="Gong Y."/>
            <person name="Samejima M."/>
            <person name="Mahadevan R."/>
            <person name="Abou-Zaid M."/>
            <person name="de Vries R.P."/>
            <person name="Igarashi K."/>
            <person name="Yadav J.S."/>
            <person name="Grigoriev I.V."/>
            <person name="Master E.R."/>
        </authorList>
    </citation>
    <scope>NUCLEOTIDE SEQUENCE [LARGE SCALE GENOMIC DNA]</scope>
    <source>
        <strain evidence="9 10">HHB-10118-sp</strain>
    </source>
</reference>
<keyword evidence="5" id="KW-0653">Protein transport</keyword>
<sequence>MYSAAALDSRIGIVDDDAAPELPSLPDLLATSSSSVVPSSTFAKPEFSAYLSHLTDLPLSEIEAEPTTLSSSSAQLTNALTTLCHTSYPTFLSLHATTSTLSSSLSSLSSSLDGLLSALPALEASARSFAQETREIQKDRRKAGLVLEQHDKLHDVLSLPMLLDSCVRNHNYNEALLLANHAAGLAQRFPANALVQSVKGEGLVFAEGIPHTTARRVVGDFSPAMETAAAFDSRIGIVDDDAAPELPSLPDLLATSSSSAVPSSTFAKPEFSAYLSHLTDLPLSEIEAEPTTLSSSSAQLTNALTTLCHTSYPTFLSLHATTSTLSSSLSSLSSSLDGLLSALPALEASARSFAQETREIQKDRRKAGLVLEQHDKLHDVLSLPMLLDSCVRNHNYNEALLLANHAAGLAQRFPANALVQSVKGECDARVEAMLAQLLGTLREHAKLPALFRAVSFLRKTAVLDERALALAFLAGRVAYLDSALAAAATDRRPAADSTDADAHARWLKRHIDVWREGVHDAVTQYTAIFLERASPPAPSAPAALHTLLRLFAAAHVQALLARLRATLPRVADAALLHALLTQLTYCAASFARVGLDFRALLAPPFVAAVRGTVTRALADAAAAWAARLAFVRGVPPKRPAQLFLLGAAPAAGAATATATAATAGAHPPPVPTPAQRAALQTAPPHVPPPILAAYPPLAAYTNAVLGALNGLRLLAPVALYPALADALARTVAAGGGEALVRYARERAWLGARKGEEDGEGEREREREDAEVLRAVGTVYFEVFVPFVGRALAEGVYGRPVDDAVGELVEGVRKEWDELFAAVTEG</sequence>
<dbReference type="GO" id="GO:0015031">
    <property type="term" value="P:protein transport"/>
    <property type="evidence" value="ECO:0007669"/>
    <property type="project" value="UniProtKB-KW"/>
</dbReference>
<gene>
    <name evidence="9" type="ORF">PHACADRAFT_180798</name>
</gene>
<dbReference type="InParanoid" id="K5VFA4"/>
<comment type="similarity">
    <text evidence="2">Belongs to the COG8 family.</text>
</comment>
<evidence type="ECO:0000256" key="7">
    <source>
        <dbReference type="ARBA" id="ARBA00023136"/>
    </source>
</evidence>
<proteinExistence type="inferred from homology"/>
<evidence type="ECO:0000256" key="6">
    <source>
        <dbReference type="ARBA" id="ARBA00023034"/>
    </source>
</evidence>
<comment type="subcellular location">
    <subcellularLocation>
        <location evidence="1">Golgi apparatus membrane</location>
        <topology evidence="1">Peripheral membrane protein</topology>
    </subcellularLocation>
</comment>
<keyword evidence="10" id="KW-1185">Reference proteome</keyword>
<dbReference type="AlphaFoldDB" id="K5VFA4"/>
<evidence type="ECO:0000256" key="1">
    <source>
        <dbReference type="ARBA" id="ARBA00004395"/>
    </source>
</evidence>